<dbReference type="InterPro" id="IPR015824">
    <property type="entry name" value="Phosphoglycerate_kinase_N"/>
</dbReference>
<organism evidence="12">
    <name type="scientific">Aegilops tauschii</name>
    <name type="common">Tausch's goatgrass</name>
    <name type="synonym">Aegilops squarrosa</name>
    <dbReference type="NCBI Taxonomy" id="37682"/>
    <lineage>
        <taxon>Eukaryota</taxon>
        <taxon>Viridiplantae</taxon>
        <taxon>Streptophyta</taxon>
        <taxon>Embryophyta</taxon>
        <taxon>Tracheophyta</taxon>
        <taxon>Spermatophyta</taxon>
        <taxon>Magnoliopsida</taxon>
        <taxon>Liliopsida</taxon>
        <taxon>Poales</taxon>
        <taxon>Poaceae</taxon>
        <taxon>BOP clade</taxon>
        <taxon>Pooideae</taxon>
        <taxon>Triticodae</taxon>
        <taxon>Triticeae</taxon>
        <taxon>Triticinae</taxon>
        <taxon>Aegilops</taxon>
    </lineage>
</organism>
<proteinExistence type="inferred from homology"/>
<keyword evidence="5" id="KW-0547">Nucleotide-binding</keyword>
<comment type="catalytic activity">
    <reaction evidence="9">
        <text>(2R)-3-phosphoglycerate + ATP = (2R)-3-phospho-glyceroyl phosphate + ADP</text>
        <dbReference type="Rhea" id="RHEA:14801"/>
        <dbReference type="ChEBI" id="CHEBI:30616"/>
        <dbReference type="ChEBI" id="CHEBI:57604"/>
        <dbReference type="ChEBI" id="CHEBI:58272"/>
        <dbReference type="ChEBI" id="CHEBI:456216"/>
        <dbReference type="EC" id="2.7.2.3"/>
    </reaction>
</comment>
<dbReference type="PANTHER" id="PTHR11406:SF27">
    <property type="entry name" value="PHOSPHOGLYCERATE KINASE 3, CYTOSOLIC"/>
    <property type="match status" value="1"/>
</dbReference>
<keyword evidence="4 9" id="KW-0808">Transferase</keyword>
<comment type="similarity">
    <text evidence="2 9">Belongs to the phosphoglycerate kinase family.</text>
</comment>
<dbReference type="InterPro" id="IPR001576">
    <property type="entry name" value="Phosphoglycerate_kinase"/>
</dbReference>
<evidence type="ECO:0000256" key="4">
    <source>
        <dbReference type="ARBA" id="ARBA00022679"/>
    </source>
</evidence>
<dbReference type="GO" id="GO:0043531">
    <property type="term" value="F:ADP binding"/>
    <property type="evidence" value="ECO:0007669"/>
    <property type="project" value="TreeGrafter"/>
</dbReference>
<evidence type="ECO:0000256" key="2">
    <source>
        <dbReference type="ARBA" id="ARBA00008982"/>
    </source>
</evidence>
<dbReference type="Gene3D" id="3.40.50.1260">
    <property type="entry name" value="Phosphoglycerate kinase, N-terminal domain"/>
    <property type="match status" value="1"/>
</dbReference>
<feature type="compositionally biased region" description="Basic and acidic residues" evidence="11">
    <location>
        <begin position="27"/>
        <end position="41"/>
    </location>
</feature>
<dbReference type="GO" id="GO:0005829">
    <property type="term" value="C:cytosol"/>
    <property type="evidence" value="ECO:0007669"/>
    <property type="project" value="TreeGrafter"/>
</dbReference>
<dbReference type="PRINTS" id="PR00477">
    <property type="entry name" value="PHGLYCKINASE"/>
</dbReference>
<dbReference type="InterPro" id="IPR036043">
    <property type="entry name" value="Phosphoglycerate_kinase_sf"/>
</dbReference>
<dbReference type="AlphaFoldDB" id="M8CSZ1"/>
<dbReference type="PANTHER" id="PTHR11406">
    <property type="entry name" value="PHOSPHOGLYCERATE KINASE"/>
    <property type="match status" value="1"/>
</dbReference>
<feature type="region of interest" description="Disordered" evidence="11">
    <location>
        <begin position="23"/>
        <end position="51"/>
    </location>
</feature>
<comment type="subunit">
    <text evidence="10">Monomer.</text>
</comment>
<dbReference type="GO" id="GO:0006094">
    <property type="term" value="P:gluconeogenesis"/>
    <property type="evidence" value="ECO:0007669"/>
    <property type="project" value="TreeGrafter"/>
</dbReference>
<evidence type="ECO:0000256" key="8">
    <source>
        <dbReference type="ARBA" id="ARBA00022842"/>
    </source>
</evidence>
<evidence type="ECO:0000256" key="5">
    <source>
        <dbReference type="ARBA" id="ARBA00022741"/>
    </source>
</evidence>
<dbReference type="EC" id="2.7.2.3" evidence="3 9"/>
<dbReference type="GO" id="GO:0005524">
    <property type="term" value="F:ATP binding"/>
    <property type="evidence" value="ECO:0007669"/>
    <property type="project" value="UniProtKB-KW"/>
</dbReference>
<dbReference type="GO" id="GO:0006096">
    <property type="term" value="P:glycolytic process"/>
    <property type="evidence" value="ECO:0007669"/>
    <property type="project" value="InterPro"/>
</dbReference>
<evidence type="ECO:0000256" key="7">
    <source>
        <dbReference type="ARBA" id="ARBA00022840"/>
    </source>
</evidence>
<evidence type="ECO:0000256" key="9">
    <source>
        <dbReference type="RuleBase" id="RU000532"/>
    </source>
</evidence>
<keyword evidence="8" id="KW-0460">Magnesium</keyword>
<dbReference type="GO" id="GO:0004618">
    <property type="term" value="F:phosphoglycerate kinase activity"/>
    <property type="evidence" value="ECO:0007669"/>
    <property type="project" value="UniProtKB-EC"/>
</dbReference>
<comment type="cofactor">
    <cofactor evidence="1">
        <name>Mg(2+)</name>
        <dbReference type="ChEBI" id="CHEBI:18420"/>
    </cofactor>
</comment>
<keyword evidence="6 9" id="KW-0418">Kinase</keyword>
<accession>M8CSZ1</accession>
<dbReference type="EnsemblPlants" id="EMT30712">
    <property type="protein sequence ID" value="EMT30712"/>
    <property type="gene ID" value="F775_06197"/>
</dbReference>
<evidence type="ECO:0000256" key="11">
    <source>
        <dbReference type="SAM" id="MobiDB-lite"/>
    </source>
</evidence>
<sequence>MVFVVEEGPTKAAAVMVEAAAVATKGGRGDRGGNGDQEKCGHPGPQGPQGQKVFLRADLNILLDDGRNITEDNRIRASVPSVPSLKFLMGKGAKVILANHLLATPHLPARSPLAVGPARPPLLWCTVPDPALYVRLPRAARQSPPSFSLSCGARLYLLDVGSNTTGWSCRAFIADLTALFHEDSILYFYVTFEGVGK</sequence>
<evidence type="ECO:0000256" key="10">
    <source>
        <dbReference type="RuleBase" id="RU000696"/>
    </source>
</evidence>
<name>M8CSZ1_AEGTA</name>
<evidence type="ECO:0000256" key="1">
    <source>
        <dbReference type="ARBA" id="ARBA00001946"/>
    </source>
</evidence>
<evidence type="ECO:0000256" key="6">
    <source>
        <dbReference type="ARBA" id="ARBA00022777"/>
    </source>
</evidence>
<dbReference type="Pfam" id="PF00162">
    <property type="entry name" value="PGK"/>
    <property type="match status" value="1"/>
</dbReference>
<evidence type="ECO:0000313" key="12">
    <source>
        <dbReference type="EnsemblPlants" id="EMT30712"/>
    </source>
</evidence>
<protein>
    <recommendedName>
        <fullName evidence="3 9">Phosphoglycerate kinase</fullName>
        <ecNumber evidence="3 9">2.7.2.3</ecNumber>
    </recommendedName>
</protein>
<keyword evidence="7" id="KW-0067">ATP-binding</keyword>
<evidence type="ECO:0000256" key="3">
    <source>
        <dbReference type="ARBA" id="ARBA00013061"/>
    </source>
</evidence>
<reference evidence="12" key="1">
    <citation type="submission" date="2015-06" db="UniProtKB">
        <authorList>
            <consortium name="EnsemblPlants"/>
        </authorList>
    </citation>
    <scope>IDENTIFICATION</scope>
</reference>
<dbReference type="SUPFAM" id="SSF53748">
    <property type="entry name" value="Phosphoglycerate kinase"/>
    <property type="match status" value="1"/>
</dbReference>